<gene>
    <name evidence="2" type="ORF">ENN90_08085</name>
</gene>
<dbReference type="GO" id="GO:0006629">
    <property type="term" value="P:lipid metabolic process"/>
    <property type="evidence" value="ECO:0007669"/>
    <property type="project" value="InterPro"/>
</dbReference>
<dbReference type="Pfam" id="PF03009">
    <property type="entry name" value="GDPD"/>
    <property type="match status" value="1"/>
</dbReference>
<dbReference type="InterPro" id="IPR030395">
    <property type="entry name" value="GP_PDE_dom"/>
</dbReference>
<sequence length="185" mass="20907">RTTGGRKNLAIKDTPSLVLRDLDVGSWKDAKYKGEKIPFISEVIETVPEGKKLVVEIKTGSEILPHLKREIEKSGKLEQMIFICFGWETILDTKKLFPDNACYWLSSSKQGLKKKMEEAAEAGLEGVNLSYKIIDEEVVQLAKKLNLEVLTWTVNDPEIAKRMTDLGVSAITTDRPKWLKEEMGK</sequence>
<protein>
    <submittedName>
        <fullName evidence="2">Glycerophosphodiester phosphodiesterase</fullName>
    </submittedName>
</protein>
<name>A0A831LBD8_9BACT</name>
<dbReference type="Proteomes" id="UP000886047">
    <property type="component" value="Unassembled WGS sequence"/>
</dbReference>
<feature type="non-terminal residue" evidence="2">
    <location>
        <position position="1"/>
    </location>
</feature>
<dbReference type="PANTHER" id="PTHR46211:SF1">
    <property type="entry name" value="GLYCEROPHOSPHODIESTER PHOSPHODIESTERASE, CYTOPLASMIC"/>
    <property type="match status" value="1"/>
</dbReference>
<accession>A0A831LBD8</accession>
<dbReference type="EMBL" id="DSDK01000445">
    <property type="protein sequence ID" value="HDR51564.1"/>
    <property type="molecule type" value="Genomic_DNA"/>
</dbReference>
<dbReference type="SUPFAM" id="SSF51695">
    <property type="entry name" value="PLC-like phosphodiesterases"/>
    <property type="match status" value="1"/>
</dbReference>
<dbReference type="Gene3D" id="3.20.20.190">
    <property type="entry name" value="Phosphatidylinositol (PI) phosphodiesterase"/>
    <property type="match status" value="1"/>
</dbReference>
<dbReference type="AlphaFoldDB" id="A0A831LBD8"/>
<organism evidence="2">
    <name type="scientific">Mariniphaga anaerophila</name>
    <dbReference type="NCBI Taxonomy" id="1484053"/>
    <lineage>
        <taxon>Bacteria</taxon>
        <taxon>Pseudomonadati</taxon>
        <taxon>Bacteroidota</taxon>
        <taxon>Bacteroidia</taxon>
        <taxon>Marinilabiliales</taxon>
        <taxon>Prolixibacteraceae</taxon>
        <taxon>Mariniphaga</taxon>
    </lineage>
</organism>
<dbReference type="GO" id="GO:0008081">
    <property type="term" value="F:phosphoric diester hydrolase activity"/>
    <property type="evidence" value="ECO:0007669"/>
    <property type="project" value="InterPro"/>
</dbReference>
<dbReference type="InterPro" id="IPR017946">
    <property type="entry name" value="PLC-like_Pdiesterase_TIM-brl"/>
</dbReference>
<evidence type="ECO:0000313" key="2">
    <source>
        <dbReference type="EMBL" id="HDR51564.1"/>
    </source>
</evidence>
<proteinExistence type="predicted"/>
<evidence type="ECO:0000259" key="1">
    <source>
        <dbReference type="PROSITE" id="PS51704"/>
    </source>
</evidence>
<dbReference type="PANTHER" id="PTHR46211">
    <property type="entry name" value="GLYCEROPHOSPHORYL DIESTER PHOSPHODIESTERASE"/>
    <property type="match status" value="1"/>
</dbReference>
<feature type="domain" description="GP-PDE" evidence="1">
    <location>
        <begin position="1"/>
        <end position="183"/>
    </location>
</feature>
<comment type="caution">
    <text evidence="2">The sequence shown here is derived from an EMBL/GenBank/DDBJ whole genome shotgun (WGS) entry which is preliminary data.</text>
</comment>
<reference evidence="2" key="1">
    <citation type="journal article" date="2020" name="mSystems">
        <title>Genome- and Community-Level Interaction Insights into Carbon Utilization and Element Cycling Functions of Hydrothermarchaeota in Hydrothermal Sediment.</title>
        <authorList>
            <person name="Zhou Z."/>
            <person name="Liu Y."/>
            <person name="Xu W."/>
            <person name="Pan J."/>
            <person name="Luo Z.H."/>
            <person name="Li M."/>
        </authorList>
    </citation>
    <scope>NUCLEOTIDE SEQUENCE [LARGE SCALE GENOMIC DNA]</scope>
    <source>
        <strain evidence="2">SpSt-1217</strain>
    </source>
</reference>
<dbReference type="PROSITE" id="PS51704">
    <property type="entry name" value="GP_PDE"/>
    <property type="match status" value="1"/>
</dbReference>